<gene>
    <name evidence="2" type="ORF">DIU77_11090</name>
</gene>
<name>A0A2W4JDU7_9PSEU</name>
<protein>
    <submittedName>
        <fullName evidence="2">Uncharacterized protein</fullName>
    </submittedName>
</protein>
<organism evidence="2">
    <name type="scientific">Thermocrispum agreste</name>
    <dbReference type="NCBI Taxonomy" id="37925"/>
    <lineage>
        <taxon>Bacteria</taxon>
        <taxon>Bacillati</taxon>
        <taxon>Actinomycetota</taxon>
        <taxon>Actinomycetes</taxon>
        <taxon>Pseudonocardiales</taxon>
        <taxon>Pseudonocardiaceae</taxon>
        <taxon>Thermocrispum</taxon>
    </lineage>
</organism>
<dbReference type="STRING" id="1111738.GCA_000427905_02243"/>
<evidence type="ECO:0000313" key="2">
    <source>
        <dbReference type="EMBL" id="PZM96258.1"/>
    </source>
</evidence>
<proteinExistence type="predicted"/>
<feature type="region of interest" description="Disordered" evidence="1">
    <location>
        <begin position="38"/>
        <end position="119"/>
    </location>
</feature>
<reference evidence="2" key="1">
    <citation type="submission" date="2018-05" db="EMBL/GenBank/DDBJ databases">
        <authorList>
            <person name="Lanie J.A."/>
            <person name="Ng W.-L."/>
            <person name="Kazmierczak K.M."/>
            <person name="Andrzejewski T.M."/>
            <person name="Davidsen T.M."/>
            <person name="Wayne K.J."/>
            <person name="Tettelin H."/>
            <person name="Glass J.I."/>
            <person name="Rusch D."/>
            <person name="Podicherti R."/>
            <person name="Tsui H.-C.T."/>
            <person name="Winkler M.E."/>
        </authorList>
    </citation>
    <scope>NUCLEOTIDE SEQUENCE</scope>
    <source>
        <strain evidence="2">ZC4RG45</strain>
    </source>
</reference>
<dbReference type="AlphaFoldDB" id="A0A2W4JDU7"/>
<evidence type="ECO:0000256" key="1">
    <source>
        <dbReference type="SAM" id="MobiDB-lite"/>
    </source>
</evidence>
<sequence length="119" mass="12591">MSPEQPWLVCLRPGRAENELGLPEGTLTEQDTIVASIEPEHVENPPIPATASQGNEYQRRGVAGSDRRTAQGHPVHRSTLGSEFMTCSFGEHVVSGPPPSDDTTAATAGEPSTKAAARC</sequence>
<comment type="caution">
    <text evidence="2">The sequence shown here is derived from an EMBL/GenBank/DDBJ whole genome shotgun (WGS) entry which is preliminary data.</text>
</comment>
<accession>A0A2W4JDU7</accession>
<dbReference type="EMBL" id="QGUI01000403">
    <property type="protein sequence ID" value="PZM96258.1"/>
    <property type="molecule type" value="Genomic_DNA"/>
</dbReference>